<dbReference type="Pfam" id="PF13513">
    <property type="entry name" value="HEAT_EZ"/>
    <property type="match status" value="1"/>
</dbReference>
<dbReference type="GO" id="GO:0006606">
    <property type="term" value="P:protein import into nucleus"/>
    <property type="evidence" value="ECO:0007669"/>
    <property type="project" value="InterPro"/>
</dbReference>
<keyword evidence="3" id="KW-0963">Cytoplasm</keyword>
<dbReference type="InterPro" id="IPR016024">
    <property type="entry name" value="ARM-type_fold"/>
</dbReference>
<dbReference type="InterPro" id="IPR000357">
    <property type="entry name" value="HEAT"/>
</dbReference>
<gene>
    <name evidence="8" type="primary">LOC107679423</name>
</gene>
<feature type="domain" description="Importin N-terminal" evidence="7">
    <location>
        <begin position="31"/>
        <end position="99"/>
    </location>
</feature>
<dbReference type="Proteomes" id="UP000472260">
    <property type="component" value="Unassembled WGS sequence"/>
</dbReference>
<feature type="region of interest" description="Disordered" evidence="6">
    <location>
        <begin position="325"/>
        <end position="368"/>
    </location>
</feature>
<evidence type="ECO:0000256" key="1">
    <source>
        <dbReference type="ARBA" id="ARBA00004496"/>
    </source>
</evidence>
<evidence type="ECO:0000259" key="7">
    <source>
        <dbReference type="SMART" id="SM00913"/>
    </source>
</evidence>
<dbReference type="AlphaFoldDB" id="A0A671NNJ2"/>
<evidence type="ECO:0000256" key="3">
    <source>
        <dbReference type="ARBA" id="ARBA00022490"/>
    </source>
</evidence>
<name>A0A671NNJ2_9TELE</name>
<dbReference type="Pfam" id="PF02985">
    <property type="entry name" value="HEAT"/>
    <property type="match status" value="1"/>
</dbReference>
<dbReference type="GO" id="GO:0005634">
    <property type="term" value="C:nucleus"/>
    <property type="evidence" value="ECO:0007669"/>
    <property type="project" value="UniProtKB-SubCell"/>
</dbReference>
<feature type="compositionally biased region" description="Acidic residues" evidence="6">
    <location>
        <begin position="350"/>
        <end position="368"/>
    </location>
</feature>
<evidence type="ECO:0000313" key="8">
    <source>
        <dbReference type="Ensembl" id="ENSSANP00000047762.1"/>
    </source>
</evidence>
<protein>
    <submittedName>
        <fullName evidence="8">Transportin-2</fullName>
    </submittedName>
</protein>
<keyword evidence="2" id="KW-0813">Transport</keyword>
<reference evidence="8" key="1">
    <citation type="submission" date="2025-08" db="UniProtKB">
        <authorList>
            <consortium name="Ensembl"/>
        </authorList>
    </citation>
    <scope>IDENTIFICATION</scope>
</reference>
<dbReference type="SMART" id="SM00913">
    <property type="entry name" value="IBN_N"/>
    <property type="match status" value="1"/>
</dbReference>
<evidence type="ECO:0000313" key="9">
    <source>
        <dbReference type="Proteomes" id="UP000472260"/>
    </source>
</evidence>
<dbReference type="InterPro" id="IPR040122">
    <property type="entry name" value="Importin_beta"/>
</dbReference>
<evidence type="ECO:0000256" key="4">
    <source>
        <dbReference type="ARBA" id="ARBA00022737"/>
    </source>
</evidence>
<dbReference type="Pfam" id="PF03810">
    <property type="entry name" value="IBN_N"/>
    <property type="match status" value="1"/>
</dbReference>
<comment type="subcellular location">
    <subcellularLocation>
        <location evidence="1">Cytoplasm</location>
    </subcellularLocation>
</comment>
<dbReference type="GO" id="GO:0005737">
    <property type="term" value="C:cytoplasm"/>
    <property type="evidence" value="ECO:0007669"/>
    <property type="project" value="UniProtKB-SubCell"/>
</dbReference>
<evidence type="ECO:0000256" key="2">
    <source>
        <dbReference type="ARBA" id="ARBA00022448"/>
    </source>
</evidence>
<reference evidence="8" key="2">
    <citation type="submission" date="2025-09" db="UniProtKB">
        <authorList>
            <consortium name="Ensembl"/>
        </authorList>
    </citation>
    <scope>IDENTIFICATION</scope>
</reference>
<proteinExistence type="predicted"/>
<organism evidence="8 9">
    <name type="scientific">Sinocyclocheilus anshuiensis</name>
    <dbReference type="NCBI Taxonomy" id="1608454"/>
    <lineage>
        <taxon>Eukaryota</taxon>
        <taxon>Metazoa</taxon>
        <taxon>Chordata</taxon>
        <taxon>Craniata</taxon>
        <taxon>Vertebrata</taxon>
        <taxon>Euteleostomi</taxon>
        <taxon>Actinopterygii</taxon>
        <taxon>Neopterygii</taxon>
        <taxon>Teleostei</taxon>
        <taxon>Ostariophysi</taxon>
        <taxon>Cypriniformes</taxon>
        <taxon>Cyprinidae</taxon>
        <taxon>Cyprininae</taxon>
        <taxon>Sinocyclocheilus</taxon>
    </lineage>
</organism>
<evidence type="ECO:0000256" key="5">
    <source>
        <dbReference type="ARBA" id="ARBA00022927"/>
    </source>
</evidence>
<keyword evidence="5" id="KW-0653">Protein transport</keyword>
<dbReference type="InterPro" id="IPR011989">
    <property type="entry name" value="ARM-like"/>
</dbReference>
<evidence type="ECO:0000256" key="6">
    <source>
        <dbReference type="SAM" id="MobiDB-lite"/>
    </source>
</evidence>
<accession>A0A671NNJ2</accession>
<dbReference type="SUPFAM" id="SSF48371">
    <property type="entry name" value="ARM repeat"/>
    <property type="match status" value="1"/>
</dbReference>
<dbReference type="PANTHER" id="PTHR10527">
    <property type="entry name" value="IMPORTIN BETA"/>
    <property type="match status" value="1"/>
</dbReference>
<dbReference type="Ensembl" id="ENSSANT00000050797.1">
    <property type="protein sequence ID" value="ENSSANP00000047762.1"/>
    <property type="gene ID" value="ENSSANG00000023271.1"/>
</dbReference>
<keyword evidence="9" id="KW-1185">Reference proteome</keyword>
<sequence length="873" mass="98975">MEWQPDEQGLQQVLHLLKDSQSPNTATQRAVQEKLEQLNQFPDFNNYLIFVLTRLKTEDEPTRSLSGLILKNNVKVHYQNFPPAVAHFIKQECLNNIGDPSPLIRATIGILITTISTKGELQTWPELLPQLCNMLDSEDYNICEGSFGALQKICEDSSELLDSDALNRPLNIMIPKFLQFFKHCSPKIRSHAVACVNQFIIGRAQALMDNIDTFIESLFALAADEDSEVRKNVCRALVMLLEVRVDRLIPHMRSIVEYMLQRTQDPDENVALEACEFWLTLAEQPICKDVLSGHLAQLVPVLANGMKYSEIDIILLKGDVEEDEAVPDNEQDIKPRFHKSRTVTLRHEGDEGEEGEESEDDDDDDDDSLSDWNLRKCSAAALDVLANVFRDELLPHLLPVLKELLFHPDWVVKESGILVLGAIAEGCMQDMAPYLPELIPHLIQCLCDKKALVRSITCWTLSRYAHWVVSQPPDSYLKPLMTELLKRILDSNKRVQEAACSAFATLEEEACTELVPYLSFILDTLVFAFNKYQHKNLLILYDAIGTLADSVGHHLNQPEYIQKLMPPLIQKWNELKDEDKDLFPLLEHVVVLIHSPDLDVFFLFLLQMYNQHPDQYEAPDKDFMIVALDLLSGLAEGLGGHVERLVTRSNIMTLLFQCMQDTMPEVRQSSFALLGDLTKACFLHVKPCIAELMPVLGLNLNPEFISVCNNATWAIGEIAMQMGMEMQPFVALVLNNLVEIINRPNTPKTLLENTAITIGRLGCVCPQEVAPMLPQFIRPWCTSLRNIRDNEEKDSAFRGICVMIGVNPGGVVQDFIFFCDAVASWVNPNDDLRDMFYKILHGFKDQVGEDNWQQFSEQFPPLLKERLSACYGV</sequence>
<dbReference type="GO" id="GO:0031267">
    <property type="term" value="F:small GTPase binding"/>
    <property type="evidence" value="ECO:0007669"/>
    <property type="project" value="InterPro"/>
</dbReference>
<dbReference type="Gene3D" id="1.25.10.10">
    <property type="entry name" value="Leucine-rich Repeat Variant"/>
    <property type="match status" value="2"/>
</dbReference>
<keyword evidence="4" id="KW-0677">Repeat</keyword>
<dbReference type="InterPro" id="IPR001494">
    <property type="entry name" value="Importin-beta_N"/>
</dbReference>
<dbReference type="Pfam" id="PF12755">
    <property type="entry name" value="Vac14_Fab1_bd"/>
    <property type="match status" value="1"/>
</dbReference>